<dbReference type="InterPro" id="IPR018114">
    <property type="entry name" value="TRYPSIN_HIS"/>
</dbReference>
<evidence type="ECO:0000259" key="7">
    <source>
        <dbReference type="PROSITE" id="PS50240"/>
    </source>
</evidence>
<dbReference type="GO" id="GO:0006508">
    <property type="term" value="P:proteolysis"/>
    <property type="evidence" value="ECO:0007669"/>
    <property type="project" value="UniProtKB-KW"/>
</dbReference>
<keyword evidence="5" id="KW-1015">Disulfide bond</keyword>
<dbReference type="PROSITE" id="PS50240">
    <property type="entry name" value="TRYPSIN_DOM"/>
    <property type="match status" value="1"/>
</dbReference>
<sequence>MISRLRTIIIANVLITLFIGVSGRSPSRIVQGSYAEIGEFPYMVSLRWSDYGHMCGGSIIGRRHILTAGHCVDEFTPEELNVASGFINQNDRSAVVSKVEKIIMHPDFVRKGEGRRLQNDVAVLILKEDLELDGFLRDVVKLPVKPYVPETRGIVTGWGYTKSLLDQDADTDTSDDLFKLNLTIITHDECRKFRLPPFEYQICATNSHGVVCKGDSGGPLVVENVQVGVLSTSSCLIGSTPAFMDVYYFKDFIEKSMI</sequence>
<dbReference type="InterPro" id="IPR050430">
    <property type="entry name" value="Peptidase_S1"/>
</dbReference>
<keyword evidence="6" id="KW-0732">Signal</keyword>
<dbReference type="FunFam" id="2.40.10.10:FF:000068">
    <property type="entry name" value="transmembrane protease serine 2"/>
    <property type="match status" value="1"/>
</dbReference>
<dbReference type="GO" id="GO:0004252">
    <property type="term" value="F:serine-type endopeptidase activity"/>
    <property type="evidence" value="ECO:0007669"/>
    <property type="project" value="InterPro"/>
</dbReference>
<organism evidence="8 9">
    <name type="scientific">Fopius arisanus</name>
    <dbReference type="NCBI Taxonomy" id="64838"/>
    <lineage>
        <taxon>Eukaryota</taxon>
        <taxon>Metazoa</taxon>
        <taxon>Ecdysozoa</taxon>
        <taxon>Arthropoda</taxon>
        <taxon>Hexapoda</taxon>
        <taxon>Insecta</taxon>
        <taxon>Pterygota</taxon>
        <taxon>Neoptera</taxon>
        <taxon>Endopterygota</taxon>
        <taxon>Hymenoptera</taxon>
        <taxon>Apocrita</taxon>
        <taxon>Ichneumonoidea</taxon>
        <taxon>Braconidae</taxon>
        <taxon>Opiinae</taxon>
        <taxon>Fopius</taxon>
    </lineage>
</organism>
<dbReference type="SUPFAM" id="SSF50494">
    <property type="entry name" value="Trypsin-like serine proteases"/>
    <property type="match status" value="1"/>
</dbReference>
<accession>A0A9R1T6H4</accession>
<dbReference type="Gene3D" id="2.40.10.10">
    <property type="entry name" value="Trypsin-like serine proteases"/>
    <property type="match status" value="1"/>
</dbReference>
<evidence type="ECO:0000313" key="9">
    <source>
        <dbReference type="RefSeq" id="XP_011303570.1"/>
    </source>
</evidence>
<dbReference type="InterPro" id="IPR001254">
    <property type="entry name" value="Trypsin_dom"/>
</dbReference>
<evidence type="ECO:0000256" key="2">
    <source>
        <dbReference type="ARBA" id="ARBA00022670"/>
    </source>
</evidence>
<dbReference type="PANTHER" id="PTHR24276">
    <property type="entry name" value="POLYSERASE-RELATED"/>
    <property type="match status" value="1"/>
</dbReference>
<evidence type="ECO:0000256" key="4">
    <source>
        <dbReference type="ARBA" id="ARBA00022825"/>
    </source>
</evidence>
<dbReference type="OrthoDB" id="7675829at2759"/>
<dbReference type="PANTHER" id="PTHR24276:SF98">
    <property type="entry name" value="FI18310P1-RELATED"/>
    <property type="match status" value="1"/>
</dbReference>
<keyword evidence="8" id="KW-1185">Reference proteome</keyword>
<dbReference type="GeneID" id="105266832"/>
<keyword evidence="3" id="KW-0378">Hydrolase</keyword>
<gene>
    <name evidence="9" type="primary">LOC105266832</name>
</gene>
<dbReference type="Proteomes" id="UP000694866">
    <property type="component" value="Unplaced"/>
</dbReference>
<name>A0A9R1T6H4_9HYME</name>
<proteinExistence type="inferred from homology"/>
<reference evidence="9" key="1">
    <citation type="submission" date="2025-08" db="UniProtKB">
        <authorList>
            <consortium name="RefSeq"/>
        </authorList>
    </citation>
    <scope>IDENTIFICATION</scope>
    <source>
        <strain evidence="9">USDA-PBARC FA_bdor</strain>
        <tissue evidence="9">Whole organism</tissue>
    </source>
</reference>
<dbReference type="PROSITE" id="PS00134">
    <property type="entry name" value="TRYPSIN_HIS"/>
    <property type="match status" value="1"/>
</dbReference>
<keyword evidence="2" id="KW-0645">Protease</keyword>
<dbReference type="CDD" id="cd00190">
    <property type="entry name" value="Tryp_SPc"/>
    <property type="match status" value="1"/>
</dbReference>
<dbReference type="InterPro" id="IPR043504">
    <property type="entry name" value="Peptidase_S1_PA_chymotrypsin"/>
</dbReference>
<evidence type="ECO:0000313" key="8">
    <source>
        <dbReference type="Proteomes" id="UP000694866"/>
    </source>
</evidence>
<dbReference type="Pfam" id="PF00089">
    <property type="entry name" value="Trypsin"/>
    <property type="match status" value="1"/>
</dbReference>
<dbReference type="AlphaFoldDB" id="A0A9R1T6H4"/>
<dbReference type="KEGG" id="fas:105266832"/>
<comment type="similarity">
    <text evidence="1">Belongs to the peptidase S1 family.</text>
</comment>
<dbReference type="PRINTS" id="PR00722">
    <property type="entry name" value="CHYMOTRYPSIN"/>
</dbReference>
<evidence type="ECO:0000256" key="3">
    <source>
        <dbReference type="ARBA" id="ARBA00022801"/>
    </source>
</evidence>
<feature type="chain" id="PRO_5040135779" evidence="6">
    <location>
        <begin position="24"/>
        <end position="258"/>
    </location>
</feature>
<keyword evidence="4" id="KW-0720">Serine protease</keyword>
<dbReference type="RefSeq" id="XP_011303570.1">
    <property type="nucleotide sequence ID" value="XM_011305268.1"/>
</dbReference>
<feature type="domain" description="Peptidase S1" evidence="7">
    <location>
        <begin position="29"/>
        <end position="258"/>
    </location>
</feature>
<feature type="signal peptide" evidence="6">
    <location>
        <begin position="1"/>
        <end position="23"/>
    </location>
</feature>
<dbReference type="InterPro" id="IPR001314">
    <property type="entry name" value="Peptidase_S1A"/>
</dbReference>
<evidence type="ECO:0000256" key="1">
    <source>
        <dbReference type="ARBA" id="ARBA00007664"/>
    </source>
</evidence>
<dbReference type="SMART" id="SM00020">
    <property type="entry name" value="Tryp_SPc"/>
    <property type="match status" value="1"/>
</dbReference>
<protein>
    <submittedName>
        <fullName evidence="9">Chymotrypsin-2-like</fullName>
    </submittedName>
</protein>
<evidence type="ECO:0000256" key="5">
    <source>
        <dbReference type="ARBA" id="ARBA00023157"/>
    </source>
</evidence>
<evidence type="ECO:0000256" key="6">
    <source>
        <dbReference type="SAM" id="SignalP"/>
    </source>
</evidence>
<dbReference type="InterPro" id="IPR009003">
    <property type="entry name" value="Peptidase_S1_PA"/>
</dbReference>